<dbReference type="AlphaFoldDB" id="A0A3D8GSR5"/>
<proteinExistence type="predicted"/>
<accession>A0A3D8GSR5</accession>
<gene>
    <name evidence="1" type="ORF">DRW41_05765</name>
</gene>
<dbReference type="EMBL" id="QNQT01000002">
    <property type="protein sequence ID" value="RDU37352.1"/>
    <property type="molecule type" value="Genomic_DNA"/>
</dbReference>
<evidence type="ECO:0000313" key="1">
    <source>
        <dbReference type="EMBL" id="RDU37352.1"/>
    </source>
</evidence>
<protein>
    <submittedName>
        <fullName evidence="1">Uncharacterized protein</fullName>
    </submittedName>
</protein>
<reference evidence="1 2" key="1">
    <citation type="submission" date="2018-07" db="EMBL/GenBank/DDBJ databases">
        <title>Bacillus sp. YLB-04 draft genome sequence.</title>
        <authorList>
            <person name="Yu L."/>
            <person name="Tang X."/>
        </authorList>
    </citation>
    <scope>NUCLEOTIDE SEQUENCE [LARGE SCALE GENOMIC DNA]</scope>
    <source>
        <strain evidence="1 2">YLB-04</strain>
    </source>
</reference>
<name>A0A3D8GSR5_9BACI</name>
<evidence type="ECO:0000313" key="2">
    <source>
        <dbReference type="Proteomes" id="UP000257144"/>
    </source>
</evidence>
<dbReference type="Proteomes" id="UP000257144">
    <property type="component" value="Unassembled WGS sequence"/>
</dbReference>
<dbReference type="RefSeq" id="WP_115451026.1">
    <property type="nucleotide sequence ID" value="NZ_QNQT01000002.1"/>
</dbReference>
<keyword evidence="2" id="KW-1185">Reference proteome</keyword>
<sequence length="165" mass="18753">MPLKKSEQERKLEGTDHLERKIFLYIQKTVNAEMAPIYQLLNQFARTISKLENRVSDLEKQYGEISGIWASQPETPKENGNSSIPPVIFQEIKVEKLFIEKFDQANNLGTIGIKELSGHLNIGTTYEKAGLGETSEESKGEFEELKGKYKEKMGEIKEKGNKDDS</sequence>
<dbReference type="OrthoDB" id="2871491at2"/>
<organism evidence="1 2">
    <name type="scientific">Neobacillus piezotolerans</name>
    <dbReference type="NCBI Taxonomy" id="2259171"/>
    <lineage>
        <taxon>Bacteria</taxon>
        <taxon>Bacillati</taxon>
        <taxon>Bacillota</taxon>
        <taxon>Bacilli</taxon>
        <taxon>Bacillales</taxon>
        <taxon>Bacillaceae</taxon>
        <taxon>Neobacillus</taxon>
    </lineage>
</organism>
<comment type="caution">
    <text evidence="1">The sequence shown here is derived from an EMBL/GenBank/DDBJ whole genome shotgun (WGS) entry which is preliminary data.</text>
</comment>